<dbReference type="GO" id="GO:0003700">
    <property type="term" value="F:DNA-binding transcription factor activity"/>
    <property type="evidence" value="ECO:0007669"/>
    <property type="project" value="TreeGrafter"/>
</dbReference>
<comment type="caution">
    <text evidence="2">The sequence shown here is derived from an EMBL/GenBank/DDBJ whole genome shotgun (WGS) entry which is preliminary data.</text>
</comment>
<dbReference type="SUPFAM" id="SSF57716">
    <property type="entry name" value="Glucocorticoid receptor-like (DNA-binding domain)"/>
    <property type="match status" value="1"/>
</dbReference>
<keyword evidence="3" id="KW-1185">Reference proteome</keyword>
<name>A0AAV5T3C0_9BILA</name>
<evidence type="ECO:0000313" key="3">
    <source>
        <dbReference type="Proteomes" id="UP001432027"/>
    </source>
</evidence>
<dbReference type="EMBL" id="BTSX01000002">
    <property type="protein sequence ID" value="GMS87024.1"/>
    <property type="molecule type" value="Genomic_DNA"/>
</dbReference>
<dbReference type="PANTHER" id="PTHR46011">
    <property type="entry name" value="NUCLEAR HORMONE RECEPTOR FAMILY MEMBER NHR-86-RELATED"/>
    <property type="match status" value="1"/>
</dbReference>
<sequence>IDACRACTVFYRRTRRLGRTFHCNNTIGNCVKRGRVLACRRCRFDLMDGILKRANLEVIPSSIDTIKPEPKTDSHNTESPIPASVSSHEMQSNICIDPLRCFSSGPTISSTSMLDRIQCGYNVMIRIRKTAELCIRPLSNFFHSIVEDDNTIFIAGTHG</sequence>
<feature type="compositionally biased region" description="Basic and acidic residues" evidence="1">
    <location>
        <begin position="66"/>
        <end position="76"/>
    </location>
</feature>
<evidence type="ECO:0008006" key="4">
    <source>
        <dbReference type="Google" id="ProtNLM"/>
    </source>
</evidence>
<feature type="non-terminal residue" evidence="2">
    <location>
        <position position="159"/>
    </location>
</feature>
<feature type="non-terminal residue" evidence="2">
    <location>
        <position position="1"/>
    </location>
</feature>
<accession>A0AAV5T3C0</accession>
<organism evidence="2 3">
    <name type="scientific">Pristionchus entomophagus</name>
    <dbReference type="NCBI Taxonomy" id="358040"/>
    <lineage>
        <taxon>Eukaryota</taxon>
        <taxon>Metazoa</taxon>
        <taxon>Ecdysozoa</taxon>
        <taxon>Nematoda</taxon>
        <taxon>Chromadorea</taxon>
        <taxon>Rhabditida</taxon>
        <taxon>Rhabditina</taxon>
        <taxon>Diplogasteromorpha</taxon>
        <taxon>Diplogasteroidea</taxon>
        <taxon>Neodiplogasteridae</taxon>
        <taxon>Pristionchus</taxon>
    </lineage>
</organism>
<evidence type="ECO:0000313" key="2">
    <source>
        <dbReference type="EMBL" id="GMS87024.1"/>
    </source>
</evidence>
<dbReference type="Proteomes" id="UP001432027">
    <property type="component" value="Unassembled WGS sequence"/>
</dbReference>
<protein>
    <recommendedName>
        <fullName evidence="4">Nuclear receptor</fullName>
    </recommendedName>
</protein>
<dbReference type="AlphaFoldDB" id="A0AAV5T3C0"/>
<reference evidence="2" key="1">
    <citation type="submission" date="2023-10" db="EMBL/GenBank/DDBJ databases">
        <title>Genome assembly of Pristionchus species.</title>
        <authorList>
            <person name="Yoshida K."/>
            <person name="Sommer R.J."/>
        </authorList>
    </citation>
    <scope>NUCLEOTIDE SEQUENCE</scope>
    <source>
        <strain evidence="2">RS0144</strain>
    </source>
</reference>
<dbReference type="GO" id="GO:0005634">
    <property type="term" value="C:nucleus"/>
    <property type="evidence" value="ECO:0007669"/>
    <property type="project" value="TreeGrafter"/>
</dbReference>
<gene>
    <name evidence="2" type="ORF">PENTCL1PPCAC_9199</name>
</gene>
<proteinExistence type="predicted"/>
<evidence type="ECO:0000256" key="1">
    <source>
        <dbReference type="SAM" id="MobiDB-lite"/>
    </source>
</evidence>
<dbReference type="PANTHER" id="PTHR46011:SF6">
    <property type="entry name" value="HIGH ZINC ACTIVATED NUCLEAR RECEPTOR PROTEIN"/>
    <property type="match status" value="1"/>
</dbReference>
<feature type="region of interest" description="Disordered" evidence="1">
    <location>
        <begin position="64"/>
        <end position="86"/>
    </location>
</feature>